<dbReference type="InterPro" id="IPR033120">
    <property type="entry name" value="HOTDOG_ACOT"/>
</dbReference>
<dbReference type="CDD" id="cd03442">
    <property type="entry name" value="BFIT_BACH"/>
    <property type="match status" value="1"/>
</dbReference>
<dbReference type="SUPFAM" id="SSF54637">
    <property type="entry name" value="Thioesterase/thiol ester dehydrase-isomerase"/>
    <property type="match status" value="1"/>
</dbReference>
<proteinExistence type="inferred from homology"/>
<evidence type="ECO:0000259" key="6">
    <source>
        <dbReference type="PROSITE" id="PS51770"/>
    </source>
</evidence>
<evidence type="ECO:0000256" key="4">
    <source>
        <dbReference type="ARBA" id="ARBA00022946"/>
    </source>
</evidence>
<keyword evidence="4" id="KW-0809">Transit peptide</keyword>
<keyword evidence="3" id="KW-0378">Hydrolase</keyword>
<evidence type="ECO:0000256" key="5">
    <source>
        <dbReference type="SAM" id="MobiDB-lite"/>
    </source>
</evidence>
<evidence type="ECO:0000313" key="7">
    <source>
        <dbReference type="EMBL" id="KAK6930435.1"/>
    </source>
</evidence>
<organism evidence="7 8">
    <name type="scientific">Dillenia turbinata</name>
    <dbReference type="NCBI Taxonomy" id="194707"/>
    <lineage>
        <taxon>Eukaryota</taxon>
        <taxon>Viridiplantae</taxon>
        <taxon>Streptophyta</taxon>
        <taxon>Embryophyta</taxon>
        <taxon>Tracheophyta</taxon>
        <taxon>Spermatophyta</taxon>
        <taxon>Magnoliopsida</taxon>
        <taxon>eudicotyledons</taxon>
        <taxon>Gunneridae</taxon>
        <taxon>Pentapetalae</taxon>
        <taxon>Dilleniales</taxon>
        <taxon>Dilleniaceae</taxon>
        <taxon>Dillenia</taxon>
    </lineage>
</organism>
<dbReference type="Proteomes" id="UP001370490">
    <property type="component" value="Unassembled WGS sequence"/>
</dbReference>
<reference evidence="7 8" key="1">
    <citation type="submission" date="2023-12" db="EMBL/GenBank/DDBJ databases">
        <title>A high-quality genome assembly for Dillenia turbinata (Dilleniales).</title>
        <authorList>
            <person name="Chanderbali A."/>
        </authorList>
    </citation>
    <scope>NUCLEOTIDE SEQUENCE [LARGE SCALE GENOMIC DNA]</scope>
    <source>
        <strain evidence="7">LSX21</strain>
        <tissue evidence="7">Leaf</tissue>
    </source>
</reference>
<evidence type="ECO:0000256" key="1">
    <source>
        <dbReference type="ARBA" id="ARBA00010458"/>
    </source>
</evidence>
<dbReference type="PANTHER" id="PTHR12655">
    <property type="entry name" value="ACYL-COA THIOESTERASE"/>
    <property type="match status" value="1"/>
</dbReference>
<dbReference type="PROSITE" id="PS51770">
    <property type="entry name" value="HOTDOG_ACOT"/>
    <property type="match status" value="1"/>
</dbReference>
<evidence type="ECO:0000256" key="3">
    <source>
        <dbReference type="ARBA" id="ARBA00022801"/>
    </source>
</evidence>
<protein>
    <recommendedName>
        <fullName evidence="6">HotDog ACOT-type domain-containing protein</fullName>
    </recommendedName>
</protein>
<dbReference type="EMBL" id="JBAMMX010000012">
    <property type="protein sequence ID" value="KAK6930435.1"/>
    <property type="molecule type" value="Genomic_DNA"/>
</dbReference>
<keyword evidence="8" id="KW-1185">Reference proteome</keyword>
<comment type="caution">
    <text evidence="7">The sequence shown here is derived from an EMBL/GenBank/DDBJ whole genome shotgun (WGS) entry which is preliminary data.</text>
</comment>
<dbReference type="PANTHER" id="PTHR12655:SF3">
    <property type="entry name" value="ACYL-COENZYME A THIOESTERASE 9, MITOCHONDRIAL-LIKE ISOFORM X1"/>
    <property type="match status" value="1"/>
</dbReference>
<keyword evidence="2" id="KW-0677">Repeat</keyword>
<evidence type="ECO:0000313" key="8">
    <source>
        <dbReference type="Proteomes" id="UP001370490"/>
    </source>
</evidence>
<dbReference type="GO" id="GO:0006637">
    <property type="term" value="P:acyl-CoA metabolic process"/>
    <property type="evidence" value="ECO:0007669"/>
    <property type="project" value="TreeGrafter"/>
</dbReference>
<evidence type="ECO:0000256" key="2">
    <source>
        <dbReference type="ARBA" id="ARBA00022737"/>
    </source>
</evidence>
<gene>
    <name evidence="7" type="ORF">RJ641_004529</name>
</gene>
<name>A0AAN8ZD16_9MAGN</name>
<dbReference type="GO" id="GO:0047617">
    <property type="term" value="F:fatty acyl-CoA hydrolase activity"/>
    <property type="evidence" value="ECO:0007669"/>
    <property type="project" value="TreeGrafter"/>
</dbReference>
<comment type="similarity">
    <text evidence="1">Belongs to the acyl coenzyme A hydrolase family.</text>
</comment>
<dbReference type="InterPro" id="IPR029069">
    <property type="entry name" value="HotDog_dom_sf"/>
</dbReference>
<dbReference type="AlphaFoldDB" id="A0AAN8ZD16"/>
<feature type="domain" description="HotDog ACOT-type" evidence="6">
    <location>
        <begin position="56"/>
        <end position="223"/>
    </location>
</feature>
<feature type="region of interest" description="Disordered" evidence="5">
    <location>
        <begin position="1"/>
        <end position="25"/>
    </location>
</feature>
<accession>A0AAN8ZD16</accession>
<dbReference type="Gene3D" id="3.10.129.10">
    <property type="entry name" value="Hotdog Thioesterase"/>
    <property type="match status" value="2"/>
</dbReference>
<sequence>MAPKFTQVRSFSNAKRDPSSDTSIPIVSTIRSPFETSQPIDAGSSIRKPMLLAGQVSYKFSSDYTLREQYRNPWNEIRMGKLLEDLDALAGTISFKHCRRNDGTRRPILLVTASVDKIVLKKPICVVTDLTIVENNCPSENVALVANFTFVAHDSKTGKSALANQVDVGDFLRLKSCVLFTEFEYPARPLINVEVVAHVTQPELRSSEVSNTFYFTFTVRPEAMKSGFKIQNVVPATEEEARRVLERMDAEGIQFTKSNL</sequence>